<proteinExistence type="predicted"/>
<name>A0A841FPT6_9ACTN</name>
<dbReference type="Pfam" id="PF00440">
    <property type="entry name" value="TetR_N"/>
    <property type="match status" value="1"/>
</dbReference>
<evidence type="ECO:0000256" key="4">
    <source>
        <dbReference type="ARBA" id="ARBA00023163"/>
    </source>
</evidence>
<dbReference type="Proteomes" id="UP000548476">
    <property type="component" value="Unassembled WGS sequence"/>
</dbReference>
<dbReference type="InterPro" id="IPR009057">
    <property type="entry name" value="Homeodomain-like_sf"/>
</dbReference>
<dbReference type="PRINTS" id="PR00400">
    <property type="entry name" value="TETREPRESSOR"/>
</dbReference>
<keyword evidence="3 5" id="KW-0238">DNA-binding</keyword>
<accession>A0A841FPT6</accession>
<dbReference type="InterPro" id="IPR004111">
    <property type="entry name" value="Repressor_TetR_C"/>
</dbReference>
<dbReference type="GO" id="GO:0046677">
    <property type="term" value="P:response to antibiotic"/>
    <property type="evidence" value="ECO:0007669"/>
    <property type="project" value="InterPro"/>
</dbReference>
<dbReference type="InterPro" id="IPR036271">
    <property type="entry name" value="Tet_transcr_reg_TetR-rel_C_sf"/>
</dbReference>
<keyword evidence="8" id="KW-1185">Reference proteome</keyword>
<dbReference type="GO" id="GO:0045892">
    <property type="term" value="P:negative regulation of DNA-templated transcription"/>
    <property type="evidence" value="ECO:0007669"/>
    <property type="project" value="InterPro"/>
</dbReference>
<evidence type="ECO:0000259" key="6">
    <source>
        <dbReference type="PROSITE" id="PS50977"/>
    </source>
</evidence>
<organism evidence="7 8">
    <name type="scientific">Phytomonospora endophytica</name>
    <dbReference type="NCBI Taxonomy" id="714109"/>
    <lineage>
        <taxon>Bacteria</taxon>
        <taxon>Bacillati</taxon>
        <taxon>Actinomycetota</taxon>
        <taxon>Actinomycetes</taxon>
        <taxon>Micromonosporales</taxon>
        <taxon>Micromonosporaceae</taxon>
        <taxon>Phytomonospora</taxon>
    </lineage>
</organism>
<dbReference type="EMBL" id="JACHGT010000006">
    <property type="protein sequence ID" value="MBB6035277.1"/>
    <property type="molecule type" value="Genomic_DNA"/>
</dbReference>
<dbReference type="PROSITE" id="PS50977">
    <property type="entry name" value="HTH_TETR_2"/>
    <property type="match status" value="1"/>
</dbReference>
<evidence type="ECO:0000256" key="1">
    <source>
        <dbReference type="ARBA" id="ARBA00022491"/>
    </source>
</evidence>
<evidence type="ECO:0000256" key="5">
    <source>
        <dbReference type="PROSITE-ProRule" id="PRU00335"/>
    </source>
</evidence>
<gene>
    <name evidence="7" type="ORF">HNR73_003134</name>
</gene>
<dbReference type="Pfam" id="PF02909">
    <property type="entry name" value="TetR_C_1"/>
    <property type="match status" value="1"/>
</dbReference>
<dbReference type="PANTHER" id="PTHR30055">
    <property type="entry name" value="HTH-TYPE TRANSCRIPTIONAL REGULATOR RUTR"/>
    <property type="match status" value="1"/>
</dbReference>
<dbReference type="PANTHER" id="PTHR30055:SF151">
    <property type="entry name" value="TRANSCRIPTIONAL REGULATORY PROTEIN"/>
    <property type="match status" value="1"/>
</dbReference>
<dbReference type="InterPro" id="IPR001647">
    <property type="entry name" value="HTH_TetR"/>
</dbReference>
<evidence type="ECO:0000256" key="3">
    <source>
        <dbReference type="ARBA" id="ARBA00023125"/>
    </source>
</evidence>
<dbReference type="RefSeq" id="WP_184788127.1">
    <property type="nucleotide sequence ID" value="NZ_BONT01000004.1"/>
</dbReference>
<feature type="domain" description="HTH tetR-type" evidence="6">
    <location>
        <begin position="18"/>
        <end position="78"/>
    </location>
</feature>
<sequence>MSDNPIGAAFRDDDTGVRLDRAEIVRVALELLDTQGLDTFSMRKLAQALEIKSPSLYWHVRSKEELYDLIIDTVYGKCPLPDETLAWDARLTELALSLRKVFLEHPAAARLLPGRVPAGPNALRVGDHIIGIMRRAGFDDRYASYAYLILHFYIAGFASLEVAFGKGSAGDVRLADFGAFLGGLPAERYPDLTAVSDVLLGGRVTDRFAFGLEGILRRFAEELGESTD</sequence>
<protein>
    <submittedName>
        <fullName evidence="7">AcrR family transcriptional regulator</fullName>
    </submittedName>
</protein>
<evidence type="ECO:0000313" key="7">
    <source>
        <dbReference type="EMBL" id="MBB6035277.1"/>
    </source>
</evidence>
<feature type="DNA-binding region" description="H-T-H motif" evidence="5">
    <location>
        <begin position="41"/>
        <end position="60"/>
    </location>
</feature>
<dbReference type="Gene3D" id="1.10.357.10">
    <property type="entry name" value="Tetracycline Repressor, domain 2"/>
    <property type="match status" value="1"/>
</dbReference>
<dbReference type="GO" id="GO:0003700">
    <property type="term" value="F:DNA-binding transcription factor activity"/>
    <property type="evidence" value="ECO:0007669"/>
    <property type="project" value="TreeGrafter"/>
</dbReference>
<reference evidence="7 8" key="1">
    <citation type="submission" date="2020-08" db="EMBL/GenBank/DDBJ databases">
        <title>Genomic Encyclopedia of Type Strains, Phase IV (KMG-IV): sequencing the most valuable type-strain genomes for metagenomic binning, comparative biology and taxonomic classification.</title>
        <authorList>
            <person name="Goeker M."/>
        </authorList>
    </citation>
    <scope>NUCLEOTIDE SEQUENCE [LARGE SCALE GENOMIC DNA]</scope>
    <source>
        <strain evidence="7 8">YIM 65646</strain>
    </source>
</reference>
<dbReference type="InterPro" id="IPR003012">
    <property type="entry name" value="Tet_transcr_reg_TetR"/>
</dbReference>
<evidence type="ECO:0000256" key="2">
    <source>
        <dbReference type="ARBA" id="ARBA00023015"/>
    </source>
</evidence>
<keyword evidence="4" id="KW-0804">Transcription</keyword>
<dbReference type="AlphaFoldDB" id="A0A841FPT6"/>
<evidence type="ECO:0000313" key="8">
    <source>
        <dbReference type="Proteomes" id="UP000548476"/>
    </source>
</evidence>
<dbReference type="PRINTS" id="PR00455">
    <property type="entry name" value="HTHTETR"/>
</dbReference>
<dbReference type="SUPFAM" id="SSF48498">
    <property type="entry name" value="Tetracyclin repressor-like, C-terminal domain"/>
    <property type="match status" value="1"/>
</dbReference>
<keyword evidence="2" id="KW-0805">Transcription regulation</keyword>
<dbReference type="InterPro" id="IPR050109">
    <property type="entry name" value="HTH-type_TetR-like_transc_reg"/>
</dbReference>
<dbReference type="SUPFAM" id="SSF46689">
    <property type="entry name" value="Homeodomain-like"/>
    <property type="match status" value="1"/>
</dbReference>
<comment type="caution">
    <text evidence="7">The sequence shown here is derived from an EMBL/GenBank/DDBJ whole genome shotgun (WGS) entry which is preliminary data.</text>
</comment>
<dbReference type="GO" id="GO:0000976">
    <property type="term" value="F:transcription cis-regulatory region binding"/>
    <property type="evidence" value="ECO:0007669"/>
    <property type="project" value="TreeGrafter"/>
</dbReference>
<keyword evidence="1" id="KW-0678">Repressor</keyword>